<name>A0AAV9W2K6_9PEZI</name>
<evidence type="ECO:0000313" key="2">
    <source>
        <dbReference type="Proteomes" id="UP001370758"/>
    </source>
</evidence>
<evidence type="ECO:0000313" key="1">
    <source>
        <dbReference type="EMBL" id="KAK6501201.1"/>
    </source>
</evidence>
<dbReference type="Proteomes" id="UP001370758">
    <property type="component" value="Unassembled WGS sequence"/>
</dbReference>
<accession>A0AAV9W2K6</accession>
<reference evidence="1 2" key="1">
    <citation type="submission" date="2023-08" db="EMBL/GenBank/DDBJ databases">
        <authorList>
            <person name="Palmer J.M."/>
        </authorList>
    </citation>
    <scope>NUCLEOTIDE SEQUENCE [LARGE SCALE GENOMIC DNA]</scope>
    <source>
        <strain evidence="1 2">TWF481</strain>
    </source>
</reference>
<protein>
    <submittedName>
        <fullName evidence="1">Uncharacterized protein</fullName>
    </submittedName>
</protein>
<dbReference type="EMBL" id="JAVHJL010000006">
    <property type="protein sequence ID" value="KAK6501201.1"/>
    <property type="molecule type" value="Genomic_DNA"/>
</dbReference>
<dbReference type="AlphaFoldDB" id="A0AAV9W2K6"/>
<proteinExistence type="predicted"/>
<keyword evidence="2" id="KW-1185">Reference proteome</keyword>
<comment type="caution">
    <text evidence="1">The sequence shown here is derived from an EMBL/GenBank/DDBJ whole genome shotgun (WGS) entry which is preliminary data.</text>
</comment>
<organism evidence="1 2">
    <name type="scientific">Arthrobotrys musiformis</name>
    <dbReference type="NCBI Taxonomy" id="47236"/>
    <lineage>
        <taxon>Eukaryota</taxon>
        <taxon>Fungi</taxon>
        <taxon>Dikarya</taxon>
        <taxon>Ascomycota</taxon>
        <taxon>Pezizomycotina</taxon>
        <taxon>Orbiliomycetes</taxon>
        <taxon>Orbiliales</taxon>
        <taxon>Orbiliaceae</taxon>
        <taxon>Arthrobotrys</taxon>
    </lineage>
</organism>
<sequence>MTKSQIPWDETHSEILKITESLGNLTVSRAASAAGAPSPLPDREPQFFGGFSLARIEDIRSQRTYLLKKAPPTALPPRQDVKRIKDGGNDMASVPILQDSLKYYEKARRTYENNVRAREKVLTISGRVTPRAPDDKGDGPEPQEDMFLDYIQQIIKHINRLLSRQNYDYDRSWGSMVDELDLDEGFFVTNIRKSHQYGELYEFLVATRCVLGEHRTMQTYFLCPSEEIKKFGEEKLGKYLDIRKKTNWCQTWYEIGRERDLLVEYIKEFEEYHDDIQEMRYMKANGYAVETFLPPEKPYTPYIDDIISASCDTGITNENLATEVILLAEEMMTGDNIIKYGLESNDLNYLRSRFKIDMNALRFIYQGHPDPEMYTRAKTRLEKFRRLLFICKDGAVGPLRPTWLIAGVKLLEIFRIEDGKERLKKMDEFLNNPNSLPGLEEEVYDYEYNEYYEGEQAEYFYGHGHT</sequence>
<gene>
    <name evidence="1" type="ORF">TWF481_009045</name>
</gene>